<organism evidence="15 16">
    <name type="scientific">Isoalcanivorax beigongshangi</name>
    <dbReference type="NCBI Taxonomy" id="3238810"/>
    <lineage>
        <taxon>Bacteria</taxon>
        <taxon>Pseudomonadati</taxon>
        <taxon>Pseudomonadota</taxon>
        <taxon>Gammaproteobacteria</taxon>
        <taxon>Oceanospirillales</taxon>
        <taxon>Alcanivoracaceae</taxon>
        <taxon>Isoalcanivorax</taxon>
    </lineage>
</organism>
<dbReference type="SUPFAM" id="SSF56935">
    <property type="entry name" value="Porins"/>
    <property type="match status" value="1"/>
</dbReference>
<evidence type="ECO:0000256" key="3">
    <source>
        <dbReference type="ARBA" id="ARBA00022452"/>
    </source>
</evidence>
<evidence type="ECO:0000256" key="8">
    <source>
        <dbReference type="ARBA" id="ARBA00023136"/>
    </source>
</evidence>
<evidence type="ECO:0000256" key="12">
    <source>
        <dbReference type="SAM" id="SignalP"/>
    </source>
</evidence>
<dbReference type="Proteomes" id="UP001562065">
    <property type="component" value="Unassembled WGS sequence"/>
</dbReference>
<dbReference type="PANTHER" id="PTHR30069">
    <property type="entry name" value="TONB-DEPENDENT OUTER MEMBRANE RECEPTOR"/>
    <property type="match status" value="1"/>
</dbReference>
<dbReference type="InterPro" id="IPR012910">
    <property type="entry name" value="Plug_dom"/>
</dbReference>
<evidence type="ECO:0000256" key="7">
    <source>
        <dbReference type="ARBA" id="ARBA00023077"/>
    </source>
</evidence>
<comment type="caution">
    <text evidence="15">The sequence shown here is derived from an EMBL/GenBank/DDBJ whole genome shotgun (WGS) entry which is preliminary data.</text>
</comment>
<gene>
    <name evidence="15" type="ORF">AB5I84_03030</name>
</gene>
<feature type="domain" description="TonB-dependent receptor-like beta-barrel" evidence="13">
    <location>
        <begin position="207"/>
        <end position="586"/>
    </location>
</feature>
<dbReference type="RefSeq" id="WP_369454358.1">
    <property type="nucleotide sequence ID" value="NZ_JBGCUO010000001.1"/>
</dbReference>
<evidence type="ECO:0000313" key="15">
    <source>
        <dbReference type="EMBL" id="MEY1661118.1"/>
    </source>
</evidence>
<accession>A0ABV4AE35</accession>
<keyword evidence="3 10" id="KW-1134">Transmembrane beta strand</keyword>
<keyword evidence="9 10" id="KW-0998">Cell outer membrane</keyword>
<proteinExistence type="inferred from homology"/>
<dbReference type="InterPro" id="IPR037066">
    <property type="entry name" value="Plug_dom_sf"/>
</dbReference>
<comment type="subcellular location">
    <subcellularLocation>
        <location evidence="1 10">Cell outer membrane</location>
        <topology evidence="1 10">Multi-pass membrane protein</topology>
    </subcellularLocation>
</comment>
<evidence type="ECO:0000256" key="5">
    <source>
        <dbReference type="ARBA" id="ARBA00022729"/>
    </source>
</evidence>
<keyword evidence="16" id="KW-1185">Reference proteome</keyword>
<feature type="domain" description="TonB-dependent receptor plug" evidence="14">
    <location>
        <begin position="61"/>
        <end position="166"/>
    </location>
</feature>
<dbReference type="EMBL" id="JBGCUO010000001">
    <property type="protein sequence ID" value="MEY1661118.1"/>
    <property type="molecule type" value="Genomic_DNA"/>
</dbReference>
<keyword evidence="15" id="KW-0675">Receptor</keyword>
<dbReference type="Gene3D" id="2.40.170.20">
    <property type="entry name" value="TonB-dependent receptor, beta-barrel domain"/>
    <property type="match status" value="1"/>
</dbReference>
<feature type="signal peptide" evidence="12">
    <location>
        <begin position="1"/>
        <end position="36"/>
    </location>
</feature>
<keyword evidence="2 10" id="KW-0813">Transport</keyword>
<evidence type="ECO:0000256" key="2">
    <source>
        <dbReference type="ARBA" id="ARBA00022448"/>
    </source>
</evidence>
<evidence type="ECO:0000313" key="16">
    <source>
        <dbReference type="Proteomes" id="UP001562065"/>
    </source>
</evidence>
<keyword evidence="6" id="KW-0406">Ion transport</keyword>
<feature type="chain" id="PRO_5046829576" evidence="12">
    <location>
        <begin position="37"/>
        <end position="613"/>
    </location>
</feature>
<sequence length="613" mass="67138">MNTPARRRVAGTAPRFALHTLSLAIGTALLAATAHADSEDDDSRLLNPLVVTPALMAQTVDESLSAVTVIDRDAIERRQPRDFTELMRGQPGIDVVSNGAFGKTTSVFTRGTSSSSTVLLVDGIRLRSATSGTPSWQHLPTPMLQRAEIVRGSRGSLYGADAVGGVVQVFTRDNDGEDRHWLRLGGGEFDSREAGVGVSGSEGNTRYSLSVNHFATDGAPVVRGGEDKPYRNTSALASVGHQFDNGVELSTVLLRSNGRTHYEGGYQEFLNQTAGVKLDVPVNQHWRTSVQLSEARDDTEAVDNYPGYFDTRTRSARLDNTVLLGERHYLVVGADYLEDRVTSLNSYDERSRDNVGVFGQLTLGYGDTTVQANLRWDDNEAFGTKVTGGVALGLDIDGVHRARASYATAFRAPTFNDLYYPGSGNPDVNPETSATVELGLRAQYDHWFWDAALYQMDVDDLIAWAPSAPGSPVWVPMNVDKARIRGAELQSGTVLAGWQLQLAATFTDARDARTDNWLPRRARDGMRVDVDRQFGAFGVGASALAQSHRFENAANSQRLAGYGQLDLRASWAFHPRWTARLSVENLFDKQYELARGYINAGRYAFLSVQYQSR</sequence>
<dbReference type="InterPro" id="IPR036942">
    <property type="entry name" value="Beta-barrel_TonB_sf"/>
</dbReference>
<name>A0ABV4AE35_9GAMM</name>
<comment type="similarity">
    <text evidence="10 11">Belongs to the TonB-dependent receptor family.</text>
</comment>
<dbReference type="Pfam" id="PF00593">
    <property type="entry name" value="TonB_dep_Rec_b-barrel"/>
    <property type="match status" value="1"/>
</dbReference>
<dbReference type="PROSITE" id="PS52016">
    <property type="entry name" value="TONB_DEPENDENT_REC_3"/>
    <property type="match status" value="1"/>
</dbReference>
<dbReference type="InterPro" id="IPR000531">
    <property type="entry name" value="Beta-barrel_TonB"/>
</dbReference>
<evidence type="ECO:0000256" key="10">
    <source>
        <dbReference type="PROSITE-ProRule" id="PRU01360"/>
    </source>
</evidence>
<evidence type="ECO:0000256" key="4">
    <source>
        <dbReference type="ARBA" id="ARBA00022692"/>
    </source>
</evidence>
<keyword evidence="7 11" id="KW-0798">TonB box</keyword>
<dbReference type="CDD" id="cd01347">
    <property type="entry name" value="ligand_gated_channel"/>
    <property type="match status" value="1"/>
</dbReference>
<evidence type="ECO:0000259" key="13">
    <source>
        <dbReference type="Pfam" id="PF00593"/>
    </source>
</evidence>
<dbReference type="PANTHER" id="PTHR30069:SF53">
    <property type="entry name" value="COLICIN I RECEPTOR-RELATED"/>
    <property type="match status" value="1"/>
</dbReference>
<keyword evidence="5 12" id="KW-0732">Signal</keyword>
<dbReference type="InterPro" id="IPR039426">
    <property type="entry name" value="TonB-dep_rcpt-like"/>
</dbReference>
<dbReference type="Gene3D" id="2.170.130.10">
    <property type="entry name" value="TonB-dependent receptor, plug domain"/>
    <property type="match status" value="1"/>
</dbReference>
<evidence type="ECO:0000259" key="14">
    <source>
        <dbReference type="Pfam" id="PF07715"/>
    </source>
</evidence>
<keyword evidence="8 10" id="KW-0472">Membrane</keyword>
<evidence type="ECO:0000256" key="11">
    <source>
        <dbReference type="RuleBase" id="RU003357"/>
    </source>
</evidence>
<evidence type="ECO:0000256" key="1">
    <source>
        <dbReference type="ARBA" id="ARBA00004571"/>
    </source>
</evidence>
<protein>
    <submittedName>
        <fullName evidence="15">TonB-dependent receptor</fullName>
    </submittedName>
</protein>
<keyword evidence="4 10" id="KW-0812">Transmembrane</keyword>
<evidence type="ECO:0000256" key="6">
    <source>
        <dbReference type="ARBA" id="ARBA00023065"/>
    </source>
</evidence>
<reference evidence="15 16" key="1">
    <citation type="submission" date="2024-07" db="EMBL/GenBank/DDBJ databases">
        <authorList>
            <person name="Ren Q."/>
        </authorList>
    </citation>
    <scope>NUCLEOTIDE SEQUENCE [LARGE SCALE GENOMIC DNA]</scope>
    <source>
        <strain evidence="15 16">REN37</strain>
    </source>
</reference>
<dbReference type="Pfam" id="PF07715">
    <property type="entry name" value="Plug"/>
    <property type="match status" value="1"/>
</dbReference>
<evidence type="ECO:0000256" key="9">
    <source>
        <dbReference type="ARBA" id="ARBA00023237"/>
    </source>
</evidence>